<dbReference type="AlphaFoldDB" id="A0AAD4Q4Q5"/>
<keyword evidence="2" id="KW-1185">Reference proteome</keyword>
<sequence>MLKLSNGVGDVYLLYIHRSLGVLCVITPPPNSQPSPHQANNRRTPHLPSSATVIYRTAAIFPNSHASQGTHWAKLSIDYLHDVSPAQSQRHHLVSGAPSYPGARPYISGHIAPCLPG</sequence>
<name>A0AAD4Q4Q5_9EURO</name>
<evidence type="ECO:0000313" key="2">
    <source>
        <dbReference type="Proteomes" id="UP001201262"/>
    </source>
</evidence>
<evidence type="ECO:0000313" key="1">
    <source>
        <dbReference type="EMBL" id="KAH8703506.1"/>
    </source>
</evidence>
<reference evidence="1" key="1">
    <citation type="submission" date="2021-12" db="EMBL/GenBank/DDBJ databases">
        <title>Convergent genome expansion in fungi linked to evolution of root-endophyte symbiosis.</title>
        <authorList>
            <consortium name="DOE Joint Genome Institute"/>
            <person name="Ke Y.-H."/>
            <person name="Bonito G."/>
            <person name="Liao H.-L."/>
            <person name="Looney B."/>
            <person name="Rojas-Flechas A."/>
            <person name="Nash J."/>
            <person name="Hameed K."/>
            <person name="Schadt C."/>
            <person name="Martin F."/>
            <person name="Crous P.W."/>
            <person name="Miettinen O."/>
            <person name="Magnuson J.K."/>
            <person name="Labbe J."/>
            <person name="Jacobson D."/>
            <person name="Doktycz M.J."/>
            <person name="Veneault-Fourrey C."/>
            <person name="Kuo A."/>
            <person name="Mondo S."/>
            <person name="Calhoun S."/>
            <person name="Riley R."/>
            <person name="Ohm R."/>
            <person name="LaButti K."/>
            <person name="Andreopoulos B."/>
            <person name="Pangilinan J."/>
            <person name="Nolan M."/>
            <person name="Tritt A."/>
            <person name="Clum A."/>
            <person name="Lipzen A."/>
            <person name="Daum C."/>
            <person name="Barry K."/>
            <person name="Grigoriev I.V."/>
            <person name="Vilgalys R."/>
        </authorList>
    </citation>
    <scope>NUCLEOTIDE SEQUENCE</scope>
    <source>
        <strain evidence="1">PMI_201</strain>
    </source>
</reference>
<dbReference type="GeneID" id="70252949"/>
<dbReference type="Proteomes" id="UP001201262">
    <property type="component" value="Unassembled WGS sequence"/>
</dbReference>
<protein>
    <submittedName>
        <fullName evidence="1">Uncharacterized protein</fullName>
    </submittedName>
</protein>
<accession>A0AAD4Q4Q5</accession>
<dbReference type="RefSeq" id="XP_046076524.1">
    <property type="nucleotide sequence ID" value="XM_046222663.1"/>
</dbReference>
<dbReference type="EMBL" id="JAJTJA010000002">
    <property type="protein sequence ID" value="KAH8703506.1"/>
    <property type="molecule type" value="Genomic_DNA"/>
</dbReference>
<gene>
    <name evidence="1" type="ORF">BGW36DRAFT_87643</name>
</gene>
<comment type="caution">
    <text evidence="1">The sequence shown here is derived from an EMBL/GenBank/DDBJ whole genome shotgun (WGS) entry which is preliminary data.</text>
</comment>
<organism evidence="1 2">
    <name type="scientific">Talaromyces proteolyticus</name>
    <dbReference type="NCBI Taxonomy" id="1131652"/>
    <lineage>
        <taxon>Eukaryota</taxon>
        <taxon>Fungi</taxon>
        <taxon>Dikarya</taxon>
        <taxon>Ascomycota</taxon>
        <taxon>Pezizomycotina</taxon>
        <taxon>Eurotiomycetes</taxon>
        <taxon>Eurotiomycetidae</taxon>
        <taxon>Eurotiales</taxon>
        <taxon>Trichocomaceae</taxon>
        <taxon>Talaromyces</taxon>
        <taxon>Talaromyces sect. Bacilispori</taxon>
    </lineage>
</organism>
<proteinExistence type="predicted"/>